<protein>
    <submittedName>
        <fullName evidence="1">Uncharacterized protein</fullName>
    </submittedName>
</protein>
<evidence type="ECO:0000313" key="2">
    <source>
        <dbReference type="Proteomes" id="UP001469553"/>
    </source>
</evidence>
<proteinExistence type="predicted"/>
<organism evidence="1 2">
    <name type="scientific">Ameca splendens</name>
    <dbReference type="NCBI Taxonomy" id="208324"/>
    <lineage>
        <taxon>Eukaryota</taxon>
        <taxon>Metazoa</taxon>
        <taxon>Chordata</taxon>
        <taxon>Craniata</taxon>
        <taxon>Vertebrata</taxon>
        <taxon>Euteleostomi</taxon>
        <taxon>Actinopterygii</taxon>
        <taxon>Neopterygii</taxon>
        <taxon>Teleostei</taxon>
        <taxon>Neoteleostei</taxon>
        <taxon>Acanthomorphata</taxon>
        <taxon>Ovalentaria</taxon>
        <taxon>Atherinomorphae</taxon>
        <taxon>Cyprinodontiformes</taxon>
        <taxon>Goodeidae</taxon>
        <taxon>Ameca</taxon>
    </lineage>
</organism>
<dbReference type="Proteomes" id="UP001469553">
    <property type="component" value="Unassembled WGS sequence"/>
</dbReference>
<comment type="caution">
    <text evidence="1">The sequence shown here is derived from an EMBL/GenBank/DDBJ whole genome shotgun (WGS) entry which is preliminary data.</text>
</comment>
<reference evidence="1 2" key="1">
    <citation type="submission" date="2021-06" db="EMBL/GenBank/DDBJ databases">
        <authorList>
            <person name="Palmer J.M."/>
        </authorList>
    </citation>
    <scope>NUCLEOTIDE SEQUENCE [LARGE SCALE GENOMIC DNA]</scope>
    <source>
        <strain evidence="1 2">AS_MEX2019</strain>
        <tissue evidence="1">Muscle</tissue>
    </source>
</reference>
<keyword evidence="2" id="KW-1185">Reference proteome</keyword>
<name>A0ABV0Z7B7_9TELE</name>
<accession>A0ABV0Z7B7</accession>
<gene>
    <name evidence="1" type="ORF">AMECASPLE_034835</name>
</gene>
<evidence type="ECO:0000313" key="1">
    <source>
        <dbReference type="EMBL" id="MEQ2301338.1"/>
    </source>
</evidence>
<sequence length="183" mass="21098">MYRIILYIFSQHYVFKMPSILRSENVPQFTPLLLLSSQPIRLTNCFQCSSVLELQLHSISNFPLPALTTDKTSRCVIADSTLWQTLLSRVHVLHPPLVQCDCSRLLRCLLFPLFFQSSLMFSHRAASKQAALSHIRQSADHRGGNTHHFFVHHSRITNSFILLVRPMCPDLYFNLMQPTGFLK</sequence>
<dbReference type="EMBL" id="JAHRIP010052052">
    <property type="protein sequence ID" value="MEQ2301338.1"/>
    <property type="molecule type" value="Genomic_DNA"/>
</dbReference>